<keyword evidence="1" id="KW-1133">Transmembrane helix</keyword>
<dbReference type="Proteomes" id="UP000243378">
    <property type="component" value="Unassembled WGS sequence"/>
</dbReference>
<keyword evidence="1" id="KW-0812">Transmembrane</keyword>
<feature type="transmembrane region" description="Helical" evidence="1">
    <location>
        <begin position="50"/>
        <end position="73"/>
    </location>
</feature>
<sequence>MAKKNLLNALLVVIGWSVCVLGGGAWLWLIAAIMLVHLLYFGSWKREGKLLVSVFLAGSALDSFLLQLGVFDFGEHRQLVPASLALQWLLLGTTLRHCLAWSARPWWRASVLGAIGAPLSYYANAIFADLSFPHGTAPTLLLMGLIWAALLPVLHGFATLYSPDNRPA</sequence>
<evidence type="ECO:0000313" key="3">
    <source>
        <dbReference type="EMBL" id="UUD63235.1"/>
    </source>
</evidence>
<gene>
    <name evidence="3" type="ORF">D16iCDA_16300</name>
    <name evidence="2" type="ORF">SAMN05216381_0068</name>
</gene>
<proteinExistence type="predicted"/>
<feature type="transmembrane region" description="Helical" evidence="1">
    <location>
        <begin position="140"/>
        <end position="161"/>
    </location>
</feature>
<reference evidence="2 4" key="1">
    <citation type="submission" date="2016-10" db="EMBL/GenBank/DDBJ databases">
        <authorList>
            <person name="de Groot N.N."/>
        </authorList>
    </citation>
    <scope>NUCLEOTIDE SEQUENCE [LARGE SCALE GENOMIC DNA]</scope>
    <source>
        <strain evidence="2 4">LMG 25475</strain>
    </source>
</reference>
<organism evidence="2 4">
    <name type="scientific">Phytopseudomonas seleniipraecipitans</name>
    <dbReference type="NCBI Taxonomy" id="640205"/>
    <lineage>
        <taxon>Bacteria</taxon>
        <taxon>Pseudomonadati</taxon>
        <taxon>Pseudomonadota</taxon>
        <taxon>Gammaproteobacteria</taxon>
        <taxon>Pseudomonadales</taxon>
        <taxon>Pseudomonadaceae</taxon>
        <taxon>Phytopseudomonas</taxon>
    </lineage>
</organism>
<dbReference type="STRING" id="640205.SAMN05216381_0068"/>
<dbReference type="Pfam" id="PF11086">
    <property type="entry name" value="DUF2878"/>
    <property type="match status" value="1"/>
</dbReference>
<evidence type="ECO:0000256" key="1">
    <source>
        <dbReference type="SAM" id="Phobius"/>
    </source>
</evidence>
<evidence type="ECO:0000313" key="5">
    <source>
        <dbReference type="Proteomes" id="UP000887421"/>
    </source>
</evidence>
<dbReference type="EMBL" id="CP076114">
    <property type="protein sequence ID" value="UUD63235.1"/>
    <property type="molecule type" value="Genomic_DNA"/>
</dbReference>
<dbReference type="OrthoDB" id="21939at2"/>
<evidence type="ECO:0000313" key="4">
    <source>
        <dbReference type="Proteomes" id="UP000243378"/>
    </source>
</evidence>
<protein>
    <submittedName>
        <fullName evidence="3">DUF2878 domain-containing protein</fullName>
    </submittedName>
</protein>
<name>A0A1G7G896_9GAMM</name>
<reference evidence="3" key="2">
    <citation type="submission" date="2021-05" db="EMBL/GenBank/DDBJ databases">
        <title>Complete genome sequence of Pseudomonas seleniipraecipitans strain D1-6.</title>
        <authorList>
            <person name="Lafi F."/>
            <person name="Eida A."/>
            <person name="Alam I."/>
            <person name="Hert H."/>
            <person name="Saad M."/>
        </authorList>
    </citation>
    <scope>NUCLEOTIDE SEQUENCE</scope>
    <source>
        <strain evidence="3">D1-6</strain>
    </source>
</reference>
<dbReference type="Proteomes" id="UP000887421">
    <property type="component" value="Chromosome"/>
</dbReference>
<dbReference type="RefSeq" id="WP_070881198.1">
    <property type="nucleotide sequence ID" value="NZ_CP076114.1"/>
</dbReference>
<dbReference type="InterPro" id="IPR021306">
    <property type="entry name" value="DUF2878"/>
</dbReference>
<accession>A0A1G7G896</accession>
<dbReference type="AlphaFoldDB" id="A0A1G7G896"/>
<evidence type="ECO:0000313" key="2">
    <source>
        <dbReference type="EMBL" id="SDE84340.1"/>
    </source>
</evidence>
<dbReference type="EMBL" id="FNBM01000001">
    <property type="protein sequence ID" value="SDE84340.1"/>
    <property type="molecule type" value="Genomic_DNA"/>
</dbReference>
<feature type="transmembrane region" description="Helical" evidence="1">
    <location>
        <begin position="6"/>
        <end position="38"/>
    </location>
</feature>
<keyword evidence="5" id="KW-1185">Reference proteome</keyword>
<feature type="transmembrane region" description="Helical" evidence="1">
    <location>
        <begin position="106"/>
        <end position="128"/>
    </location>
</feature>
<keyword evidence="1" id="KW-0472">Membrane</keyword>